<dbReference type="PANTHER" id="PTHR43322">
    <property type="entry name" value="1-D-DEOXYXYLULOSE 5-PHOSPHATE SYNTHASE-RELATED"/>
    <property type="match status" value="1"/>
</dbReference>
<comment type="function">
    <text evidence="10">Catalyzes the acyloin condensation reaction between C atoms 2 and 3 of pyruvate and glyceraldehyde 3-phosphate to yield 1-deoxy-D-xylulose-5-phosphate (DXP).</text>
</comment>
<dbReference type="InterPro" id="IPR005475">
    <property type="entry name" value="Transketolase-like_Pyr-bd"/>
</dbReference>
<feature type="binding site" evidence="10">
    <location>
        <position position="174"/>
    </location>
    <ligand>
        <name>Mg(2+)</name>
        <dbReference type="ChEBI" id="CHEBI:18420"/>
    </ligand>
</feature>
<name>A0ABV3LZB6_9ACTN</name>
<comment type="cofactor">
    <cofactor evidence="10">
        <name>Mg(2+)</name>
        <dbReference type="ChEBI" id="CHEBI:18420"/>
    </cofactor>
    <text evidence="10">Binds 1 Mg(2+) ion per subunit.</text>
</comment>
<dbReference type="InterPro" id="IPR020826">
    <property type="entry name" value="Transketolase_BS"/>
</dbReference>
<accession>A0ABV3LZB6</accession>
<evidence type="ECO:0000256" key="9">
    <source>
        <dbReference type="ARBA" id="ARBA00023229"/>
    </source>
</evidence>
<feature type="binding site" evidence="10">
    <location>
        <position position="174"/>
    </location>
    <ligand>
        <name>thiamine diphosphate</name>
        <dbReference type="ChEBI" id="CHEBI:58937"/>
    </ligand>
</feature>
<dbReference type="NCBIfam" id="NF003933">
    <property type="entry name" value="PRK05444.2-2"/>
    <property type="match status" value="1"/>
</dbReference>
<comment type="caution">
    <text evidence="12">The sequence shown here is derived from an EMBL/GenBank/DDBJ whole genome shotgun (WGS) entry which is preliminary data.</text>
</comment>
<feature type="binding site" evidence="10">
    <location>
        <position position="367"/>
    </location>
    <ligand>
        <name>thiamine diphosphate</name>
        <dbReference type="ChEBI" id="CHEBI:58937"/>
    </ligand>
</feature>
<evidence type="ECO:0000256" key="10">
    <source>
        <dbReference type="HAMAP-Rule" id="MF_00315"/>
    </source>
</evidence>
<dbReference type="CDD" id="cd02007">
    <property type="entry name" value="TPP_DXS"/>
    <property type="match status" value="1"/>
</dbReference>
<dbReference type="NCBIfam" id="TIGR00204">
    <property type="entry name" value="dxs"/>
    <property type="match status" value="1"/>
</dbReference>
<keyword evidence="6 10" id="KW-0460">Magnesium</keyword>
<keyword evidence="4 10" id="KW-0808">Transferase</keyword>
<keyword evidence="13" id="KW-1185">Reference proteome</keyword>
<dbReference type="InterPro" id="IPR049557">
    <property type="entry name" value="Transketolase_CS"/>
</dbReference>
<dbReference type="PROSITE" id="PS00802">
    <property type="entry name" value="TRANSKETOLASE_2"/>
    <property type="match status" value="1"/>
</dbReference>
<dbReference type="InterPro" id="IPR033248">
    <property type="entry name" value="Transketolase_C"/>
</dbReference>
<dbReference type="HAMAP" id="MF_00315">
    <property type="entry name" value="DXP_synth"/>
    <property type="match status" value="1"/>
</dbReference>
<dbReference type="RefSeq" id="WP_359772145.1">
    <property type="nucleotide sequence ID" value="NZ_JBEYRR010000001.1"/>
</dbReference>
<dbReference type="Pfam" id="PF02779">
    <property type="entry name" value="Transket_pyr"/>
    <property type="match status" value="1"/>
</dbReference>
<evidence type="ECO:0000259" key="11">
    <source>
        <dbReference type="SMART" id="SM00861"/>
    </source>
</evidence>
<comment type="similarity">
    <text evidence="2 10">Belongs to the transketolase family. DXPS subfamily.</text>
</comment>
<sequence>MTILDTIRGPRDLKALTEAELGELAAEIREFLVHAVARTGGHLGPNLGVVELSIALHRVFDSPVDRLVWDTGHQTYVHKLLTGRQDFSKLRGKGGLSGYPSREESEHDIVENSHASTALGWADGLAKARQVRGERGHVVAVIGDGALTGGMAWEALNNIAAAKDRPLIIVVNDNERSYAPTIGGLADHLATLRTTDGYERFLAWGKDVLQRTPVVGQPLYESLHGAKKGFKDAFAPQGMFEDLGLKYVGPIDGHDTGAVESALRRAKRFHGPVLVHCLTEKGRGYEPALADDADRFHTVGVMDPLTCEPLTPAIAPSWTSVFGDEIVRIGAERADVVALTAAMLEPVGLKKFAEAYPDRVWDVGIAEQHAAVSAAGLATGGLHPVVAVYATFLNRAFDQLLMDVALHRSGVTFVLDRAGVTGVDGASHNGMWDLSILQVVPGLRIAAPRDADQLRAQLREAVAVDDAPTLLRFPKESVGPAIPALGRLGGMDVLLRDEDAGVLLVAVGVMAPVCLQAAELLRARGLRCTVVDPRWVKPVDAELPGLAARHRVVAVVEDNSRAAGVGAAVELALGDAEVDVPVRRFGIPEQFLAHAKRGEVLADLGLTPVEIAGRISATLAVKESAGEQRPGKEHSA</sequence>
<keyword evidence="7 10" id="KW-0784">Thiamine biosynthesis</keyword>
<evidence type="ECO:0000256" key="7">
    <source>
        <dbReference type="ARBA" id="ARBA00022977"/>
    </source>
</evidence>
<evidence type="ECO:0000313" key="13">
    <source>
        <dbReference type="Proteomes" id="UP001553843"/>
    </source>
</evidence>
<keyword evidence="5 10" id="KW-0479">Metal-binding</keyword>
<dbReference type="Gene3D" id="3.40.50.920">
    <property type="match status" value="1"/>
</dbReference>
<evidence type="ECO:0000256" key="4">
    <source>
        <dbReference type="ARBA" id="ARBA00022679"/>
    </source>
</evidence>
<dbReference type="SMART" id="SM00861">
    <property type="entry name" value="Transket_pyr"/>
    <property type="match status" value="1"/>
</dbReference>
<reference evidence="12 13" key="1">
    <citation type="submission" date="2024-06" db="EMBL/GenBank/DDBJ databases">
        <title>The Natural Products Discovery Center: Release of the First 8490 Sequenced Strains for Exploring Actinobacteria Biosynthetic Diversity.</title>
        <authorList>
            <person name="Kalkreuter E."/>
            <person name="Kautsar S.A."/>
            <person name="Yang D."/>
            <person name="Bader C.D."/>
            <person name="Teijaro C.N."/>
            <person name="Fluegel L."/>
            <person name="Davis C.M."/>
            <person name="Simpson J.R."/>
            <person name="Lauterbach L."/>
            <person name="Steele A.D."/>
            <person name="Gui C."/>
            <person name="Meng S."/>
            <person name="Li G."/>
            <person name="Viehrig K."/>
            <person name="Ye F."/>
            <person name="Su P."/>
            <person name="Kiefer A.F."/>
            <person name="Nichols A."/>
            <person name="Cepeda A.J."/>
            <person name="Yan W."/>
            <person name="Fan B."/>
            <person name="Jiang Y."/>
            <person name="Adhikari A."/>
            <person name="Zheng C.-J."/>
            <person name="Schuster L."/>
            <person name="Cowan T.M."/>
            <person name="Smanski M.J."/>
            <person name="Chevrette M.G."/>
            <person name="De Carvalho L.P.S."/>
            <person name="Shen B."/>
        </authorList>
    </citation>
    <scope>NUCLEOTIDE SEQUENCE [LARGE SCALE GENOMIC DNA]</scope>
    <source>
        <strain evidence="12 13">NPDC047833</strain>
    </source>
</reference>
<dbReference type="PROSITE" id="PS00801">
    <property type="entry name" value="TRANSKETOLASE_1"/>
    <property type="match status" value="1"/>
</dbReference>
<dbReference type="SUPFAM" id="SSF52518">
    <property type="entry name" value="Thiamin diphosphate-binding fold (THDP-binding)"/>
    <property type="match status" value="2"/>
</dbReference>
<feature type="binding site" evidence="10">
    <location>
        <position position="285"/>
    </location>
    <ligand>
        <name>thiamine diphosphate</name>
        <dbReference type="ChEBI" id="CHEBI:58937"/>
    </ligand>
</feature>
<dbReference type="InterPro" id="IPR009014">
    <property type="entry name" value="Transketo_C/PFOR_II"/>
</dbReference>
<comment type="pathway">
    <text evidence="1 10">Metabolic intermediate biosynthesis; 1-deoxy-D-xylulose 5-phosphate biosynthesis; 1-deoxy-D-xylulose 5-phosphate from D-glyceraldehyde 3-phosphate and pyruvate: step 1/1.</text>
</comment>
<dbReference type="Proteomes" id="UP001553843">
    <property type="component" value="Unassembled WGS sequence"/>
</dbReference>
<feature type="binding site" evidence="10">
    <location>
        <position position="144"/>
    </location>
    <ligand>
        <name>Mg(2+)</name>
        <dbReference type="ChEBI" id="CHEBI:18420"/>
    </ligand>
</feature>
<proteinExistence type="inferred from homology"/>
<dbReference type="Pfam" id="PF13292">
    <property type="entry name" value="DXP_synthase_N"/>
    <property type="match status" value="1"/>
</dbReference>
<keyword evidence="9 10" id="KW-0414">Isoprene biosynthesis</keyword>
<evidence type="ECO:0000256" key="5">
    <source>
        <dbReference type="ARBA" id="ARBA00022723"/>
    </source>
</evidence>
<dbReference type="CDD" id="cd07033">
    <property type="entry name" value="TPP_PYR_DXS_TK_like"/>
    <property type="match status" value="1"/>
</dbReference>
<evidence type="ECO:0000256" key="6">
    <source>
        <dbReference type="ARBA" id="ARBA00022842"/>
    </source>
</evidence>
<evidence type="ECO:0000313" key="12">
    <source>
        <dbReference type="EMBL" id="MEW2364309.1"/>
    </source>
</evidence>
<dbReference type="Pfam" id="PF02780">
    <property type="entry name" value="Transketolase_C"/>
    <property type="match status" value="1"/>
</dbReference>
<evidence type="ECO:0000256" key="2">
    <source>
        <dbReference type="ARBA" id="ARBA00011081"/>
    </source>
</evidence>
<gene>
    <name evidence="10 12" type="primary">dxs</name>
    <name evidence="12" type="ORF">AB0887_20505</name>
</gene>
<dbReference type="InterPro" id="IPR029061">
    <property type="entry name" value="THDP-binding"/>
</dbReference>
<feature type="binding site" evidence="10">
    <location>
        <position position="73"/>
    </location>
    <ligand>
        <name>thiamine diphosphate</name>
        <dbReference type="ChEBI" id="CHEBI:58937"/>
    </ligand>
</feature>
<comment type="subunit">
    <text evidence="3 10">Homodimer.</text>
</comment>
<protein>
    <recommendedName>
        <fullName evidence="10">1-deoxy-D-xylulose-5-phosphate synthase</fullName>
        <ecNumber evidence="10">2.2.1.7</ecNumber>
    </recommendedName>
    <alternativeName>
        <fullName evidence="10">1-deoxyxylulose-5-phosphate synthase</fullName>
        <shortName evidence="10">DXP synthase</shortName>
        <shortName evidence="10">DXPS</shortName>
    </alternativeName>
</protein>
<dbReference type="PANTHER" id="PTHR43322:SF5">
    <property type="entry name" value="1-DEOXY-D-XYLULOSE-5-PHOSPHATE SYNTHASE, CHLOROPLASTIC"/>
    <property type="match status" value="1"/>
</dbReference>
<evidence type="ECO:0000256" key="3">
    <source>
        <dbReference type="ARBA" id="ARBA00011738"/>
    </source>
</evidence>
<dbReference type="EC" id="2.2.1.7" evidence="10"/>
<dbReference type="InterPro" id="IPR005477">
    <property type="entry name" value="Dxylulose-5-P_synthase"/>
</dbReference>
<feature type="binding site" evidence="10">
    <location>
        <begin position="145"/>
        <end position="146"/>
    </location>
    <ligand>
        <name>thiamine diphosphate</name>
        <dbReference type="ChEBI" id="CHEBI:58937"/>
    </ligand>
</feature>
<evidence type="ECO:0000256" key="8">
    <source>
        <dbReference type="ARBA" id="ARBA00023052"/>
    </source>
</evidence>
<evidence type="ECO:0000256" key="1">
    <source>
        <dbReference type="ARBA" id="ARBA00004980"/>
    </source>
</evidence>
<feature type="binding site" evidence="10">
    <location>
        <begin position="113"/>
        <end position="115"/>
    </location>
    <ligand>
        <name>thiamine diphosphate</name>
        <dbReference type="ChEBI" id="CHEBI:58937"/>
    </ligand>
</feature>
<comment type="cofactor">
    <cofactor evidence="10">
        <name>thiamine diphosphate</name>
        <dbReference type="ChEBI" id="CHEBI:58937"/>
    </cofactor>
    <text evidence="10">Binds 1 thiamine pyrophosphate per subunit.</text>
</comment>
<dbReference type="SUPFAM" id="SSF52922">
    <property type="entry name" value="TK C-terminal domain-like"/>
    <property type="match status" value="1"/>
</dbReference>
<dbReference type="Gene3D" id="3.40.50.970">
    <property type="match status" value="2"/>
</dbReference>
<dbReference type="EMBL" id="JBEYRS010000008">
    <property type="protein sequence ID" value="MEW2364309.1"/>
    <property type="molecule type" value="Genomic_DNA"/>
</dbReference>
<feature type="domain" description="Transketolase-like pyrimidine-binding" evidence="11">
    <location>
        <begin position="316"/>
        <end position="480"/>
    </location>
</feature>
<organism evidence="12 13">
    <name type="scientific">Streptomyces huasconensis</name>
    <dbReference type="NCBI Taxonomy" id="1854574"/>
    <lineage>
        <taxon>Bacteria</taxon>
        <taxon>Bacillati</taxon>
        <taxon>Actinomycetota</taxon>
        <taxon>Actinomycetes</taxon>
        <taxon>Kitasatosporales</taxon>
        <taxon>Streptomycetaceae</taxon>
        <taxon>Streptomyces</taxon>
    </lineage>
</organism>
<dbReference type="GO" id="GO:0008661">
    <property type="term" value="F:1-deoxy-D-xylulose-5-phosphate synthase activity"/>
    <property type="evidence" value="ECO:0007669"/>
    <property type="project" value="UniProtKB-EC"/>
</dbReference>
<comment type="catalytic activity">
    <reaction evidence="10">
        <text>D-glyceraldehyde 3-phosphate + pyruvate + H(+) = 1-deoxy-D-xylulose 5-phosphate + CO2</text>
        <dbReference type="Rhea" id="RHEA:12605"/>
        <dbReference type="ChEBI" id="CHEBI:15361"/>
        <dbReference type="ChEBI" id="CHEBI:15378"/>
        <dbReference type="ChEBI" id="CHEBI:16526"/>
        <dbReference type="ChEBI" id="CHEBI:57792"/>
        <dbReference type="ChEBI" id="CHEBI:59776"/>
        <dbReference type="EC" id="2.2.1.7"/>
    </reaction>
</comment>
<keyword evidence="8 10" id="KW-0786">Thiamine pyrophosphate</keyword>